<sequence length="355" mass="40246">MTAMSKTATHMLRVAPQPGFISLPIFRALSRTSRSSRQRANQEWHQARNCASDSQHKFSLAEEIKQATREGRRFRFDKSLLTEAEKHMLRLRSKSIPLVADSEPLEILFEDDTFLVVNKPPFLKMHPSHRFEGGSVLNRAIGYLGYPPRLLHRLDMHTTGVVVLSKTKEVCQPIMEQFMQGLVKKEYLCVVDGCWSQQPGSSFVVDAPIQRAHIKYVREIGESKEDSKPARTIYTILDKSESKQMMLLRAAPQTGRTHQIRVHAASQSLPIIGDDLYNPKEHAMYSSYEEINAAARDETLGKYGDGNPLRKGLKLHAWTISFENPLNSEPLTFSAAPPTHMSNLFEWCGMSAPER</sequence>
<gene>
    <name evidence="3" type="ORF">BWQ96_01803</name>
</gene>
<dbReference type="InterPro" id="IPR050188">
    <property type="entry name" value="RluA_PseudoU_synthase"/>
</dbReference>
<dbReference type="AlphaFoldDB" id="A0A2V3J1Y7"/>
<organism evidence="3 4">
    <name type="scientific">Gracilariopsis chorda</name>
    <dbReference type="NCBI Taxonomy" id="448386"/>
    <lineage>
        <taxon>Eukaryota</taxon>
        <taxon>Rhodophyta</taxon>
        <taxon>Florideophyceae</taxon>
        <taxon>Rhodymeniophycidae</taxon>
        <taxon>Gracilariales</taxon>
        <taxon>Gracilariaceae</taxon>
        <taxon>Gracilariopsis</taxon>
    </lineage>
</organism>
<reference evidence="3 4" key="1">
    <citation type="journal article" date="2018" name="Mol. Biol. Evol.">
        <title>Analysis of the draft genome of the red seaweed Gracilariopsis chorda provides insights into genome size evolution in Rhodophyta.</title>
        <authorList>
            <person name="Lee J."/>
            <person name="Yang E.C."/>
            <person name="Graf L."/>
            <person name="Yang J.H."/>
            <person name="Qiu H."/>
            <person name="Zel Zion U."/>
            <person name="Chan C.X."/>
            <person name="Stephens T.G."/>
            <person name="Weber A.P.M."/>
            <person name="Boo G.H."/>
            <person name="Boo S.M."/>
            <person name="Kim K.M."/>
            <person name="Shin Y."/>
            <person name="Jung M."/>
            <person name="Lee S.J."/>
            <person name="Yim H.S."/>
            <person name="Lee J.H."/>
            <person name="Bhattacharya D."/>
            <person name="Yoon H.S."/>
        </authorList>
    </citation>
    <scope>NUCLEOTIDE SEQUENCE [LARGE SCALE GENOMIC DNA]</scope>
    <source>
        <strain evidence="3 4">SKKU-2015</strain>
        <tissue evidence="3">Whole body</tissue>
    </source>
</reference>
<dbReference type="InterPro" id="IPR020103">
    <property type="entry name" value="PsdUridine_synth_cat_dom_sf"/>
</dbReference>
<dbReference type="GO" id="GO:0000455">
    <property type="term" value="P:enzyme-directed rRNA pseudouridine synthesis"/>
    <property type="evidence" value="ECO:0007669"/>
    <property type="project" value="TreeGrafter"/>
</dbReference>
<dbReference type="GO" id="GO:0009982">
    <property type="term" value="F:pseudouridine synthase activity"/>
    <property type="evidence" value="ECO:0007669"/>
    <property type="project" value="InterPro"/>
</dbReference>
<evidence type="ECO:0000259" key="2">
    <source>
        <dbReference type="Pfam" id="PF00849"/>
    </source>
</evidence>
<dbReference type="PANTHER" id="PTHR21600">
    <property type="entry name" value="MITOCHONDRIAL RNA PSEUDOURIDINE SYNTHASE"/>
    <property type="match status" value="1"/>
</dbReference>
<comment type="similarity">
    <text evidence="1">Belongs to the pseudouridine synthase RluA family.</text>
</comment>
<dbReference type="InterPro" id="IPR006145">
    <property type="entry name" value="PsdUridine_synth_RsuA/RluA"/>
</dbReference>
<feature type="domain" description="Pseudouridine synthase RsuA/RluA-like" evidence="2">
    <location>
        <begin position="114"/>
        <end position="266"/>
    </location>
</feature>
<proteinExistence type="inferred from homology"/>
<dbReference type="PROSITE" id="PS01129">
    <property type="entry name" value="PSI_RLU"/>
    <property type="match status" value="1"/>
</dbReference>
<evidence type="ECO:0000256" key="1">
    <source>
        <dbReference type="ARBA" id="ARBA00010876"/>
    </source>
</evidence>
<dbReference type="GO" id="GO:0003723">
    <property type="term" value="F:RNA binding"/>
    <property type="evidence" value="ECO:0007669"/>
    <property type="project" value="InterPro"/>
</dbReference>
<name>A0A2V3J1Y7_9FLOR</name>
<protein>
    <submittedName>
        <fullName evidence="3">Ribosomal large subunit pseudouridine synthase D</fullName>
    </submittedName>
</protein>
<dbReference type="OrthoDB" id="418349at2759"/>
<dbReference type="InterPro" id="IPR006224">
    <property type="entry name" value="PsdUridine_synth_RluA-like_CS"/>
</dbReference>
<keyword evidence="4" id="KW-1185">Reference proteome</keyword>
<dbReference type="STRING" id="448386.A0A2V3J1Y7"/>
<dbReference type="Pfam" id="PF00849">
    <property type="entry name" value="PseudoU_synth_2"/>
    <property type="match status" value="1"/>
</dbReference>
<comment type="caution">
    <text evidence="3">The sequence shown here is derived from an EMBL/GenBank/DDBJ whole genome shotgun (WGS) entry which is preliminary data.</text>
</comment>
<accession>A0A2V3J1Y7</accession>
<dbReference type="Gene3D" id="3.30.2350.10">
    <property type="entry name" value="Pseudouridine synthase"/>
    <property type="match status" value="1"/>
</dbReference>
<dbReference type="SUPFAM" id="SSF55120">
    <property type="entry name" value="Pseudouridine synthase"/>
    <property type="match status" value="1"/>
</dbReference>
<evidence type="ECO:0000313" key="3">
    <source>
        <dbReference type="EMBL" id="PXF48343.1"/>
    </source>
</evidence>
<dbReference type="PANTHER" id="PTHR21600:SF87">
    <property type="entry name" value="RNA PSEUDOURIDYLATE SYNTHASE DOMAIN-CONTAINING PROTEIN 1"/>
    <property type="match status" value="1"/>
</dbReference>
<dbReference type="CDD" id="cd02869">
    <property type="entry name" value="PseudoU_synth_RluA_like"/>
    <property type="match status" value="1"/>
</dbReference>
<evidence type="ECO:0000313" key="4">
    <source>
        <dbReference type="Proteomes" id="UP000247409"/>
    </source>
</evidence>
<dbReference type="EMBL" id="NBIV01000014">
    <property type="protein sequence ID" value="PXF48343.1"/>
    <property type="molecule type" value="Genomic_DNA"/>
</dbReference>
<dbReference type="Proteomes" id="UP000247409">
    <property type="component" value="Unassembled WGS sequence"/>
</dbReference>